<comment type="subcellular location">
    <subcellularLocation>
        <location evidence="1">Membrane</location>
        <topology evidence="1">Multi-pass membrane protein</topology>
    </subcellularLocation>
</comment>
<dbReference type="Pfam" id="PF01699">
    <property type="entry name" value="Na_Ca_ex"/>
    <property type="match status" value="1"/>
</dbReference>
<evidence type="ECO:0000256" key="4">
    <source>
        <dbReference type="ARBA" id="ARBA00023136"/>
    </source>
</evidence>
<keyword evidence="3 5" id="KW-1133">Transmembrane helix</keyword>
<evidence type="ECO:0000256" key="3">
    <source>
        <dbReference type="ARBA" id="ARBA00022989"/>
    </source>
</evidence>
<feature type="transmembrane region" description="Helical" evidence="5">
    <location>
        <begin position="88"/>
        <end position="105"/>
    </location>
</feature>
<evidence type="ECO:0000256" key="1">
    <source>
        <dbReference type="ARBA" id="ARBA00004141"/>
    </source>
</evidence>
<accession>A0A6N9TQW5</accession>
<dbReference type="EMBL" id="JAAGRR010000272">
    <property type="protein sequence ID" value="NDY43662.1"/>
    <property type="molecule type" value="Genomic_DNA"/>
</dbReference>
<dbReference type="InterPro" id="IPR044880">
    <property type="entry name" value="NCX_ion-bd_dom_sf"/>
</dbReference>
<proteinExistence type="predicted"/>
<evidence type="ECO:0000256" key="2">
    <source>
        <dbReference type="ARBA" id="ARBA00022692"/>
    </source>
</evidence>
<evidence type="ECO:0000313" key="8">
    <source>
        <dbReference type="Proteomes" id="UP000469346"/>
    </source>
</evidence>
<dbReference type="InterPro" id="IPR004837">
    <property type="entry name" value="NaCa_Exmemb"/>
</dbReference>
<dbReference type="AlphaFoldDB" id="A0A6N9TQW5"/>
<feature type="non-terminal residue" evidence="7">
    <location>
        <position position="1"/>
    </location>
</feature>
<feature type="domain" description="Sodium/calcium exchanger membrane region" evidence="6">
    <location>
        <begin position="3"/>
        <end position="130"/>
    </location>
</feature>
<dbReference type="PANTHER" id="PTHR10846:SF8">
    <property type="entry name" value="INNER MEMBRANE PROTEIN YRBG"/>
    <property type="match status" value="1"/>
</dbReference>
<keyword evidence="8" id="KW-1185">Reference proteome</keyword>
<dbReference type="Gene3D" id="1.20.1420.30">
    <property type="entry name" value="NCX, central ion-binding region"/>
    <property type="match status" value="1"/>
</dbReference>
<dbReference type="InterPro" id="IPR004481">
    <property type="entry name" value="K/Na/Ca-exchanger"/>
</dbReference>
<dbReference type="GO" id="GO:0008273">
    <property type="term" value="F:calcium, potassium:sodium antiporter activity"/>
    <property type="evidence" value="ECO:0007669"/>
    <property type="project" value="TreeGrafter"/>
</dbReference>
<protein>
    <submittedName>
        <fullName evidence="7">Sodium:calcium antiporter</fullName>
    </submittedName>
</protein>
<name>A0A6N9TQW5_DISTH</name>
<keyword evidence="4 5" id="KW-0472">Membrane</keyword>
<sequence>LAGGGRLAVDGAVGLARAFHVSEALIGLTLVAVGTSLPELVASAMATLRGQADLAVGNVVGSNIFNLLFVGGVTAVIRPIRVPPGGHWDLWFLAAMSGVLLPLSISNSRSIVRLEGAALLAAYLAYTAWRCLVAPGGAG</sequence>
<feature type="transmembrane region" description="Helical" evidence="5">
    <location>
        <begin position="24"/>
        <end position="42"/>
    </location>
</feature>
<gene>
    <name evidence="7" type="ORF">G3N55_12550</name>
</gene>
<dbReference type="Proteomes" id="UP000469346">
    <property type="component" value="Unassembled WGS sequence"/>
</dbReference>
<dbReference type="PANTHER" id="PTHR10846">
    <property type="entry name" value="SODIUM/POTASSIUM/CALCIUM EXCHANGER"/>
    <property type="match status" value="1"/>
</dbReference>
<dbReference type="GO" id="GO:0006874">
    <property type="term" value="P:intracellular calcium ion homeostasis"/>
    <property type="evidence" value="ECO:0007669"/>
    <property type="project" value="TreeGrafter"/>
</dbReference>
<organism evidence="7 8">
    <name type="scientific">Dissulfurirhabdus thermomarina</name>
    <dbReference type="NCBI Taxonomy" id="1765737"/>
    <lineage>
        <taxon>Bacteria</taxon>
        <taxon>Deltaproteobacteria</taxon>
        <taxon>Dissulfurirhabdaceae</taxon>
        <taxon>Dissulfurirhabdus</taxon>
    </lineage>
</organism>
<evidence type="ECO:0000256" key="5">
    <source>
        <dbReference type="SAM" id="Phobius"/>
    </source>
</evidence>
<reference evidence="7 8" key="1">
    <citation type="submission" date="2020-02" db="EMBL/GenBank/DDBJ databases">
        <title>Comparative genomics of sulfur disproportionating microorganisms.</title>
        <authorList>
            <person name="Ward L.M."/>
            <person name="Bertran E."/>
            <person name="Johnston D.T."/>
        </authorList>
    </citation>
    <scope>NUCLEOTIDE SEQUENCE [LARGE SCALE GENOMIC DNA]</scope>
    <source>
        <strain evidence="7 8">DSM 100025</strain>
    </source>
</reference>
<evidence type="ECO:0000313" key="7">
    <source>
        <dbReference type="EMBL" id="NDY43662.1"/>
    </source>
</evidence>
<feature type="transmembrane region" description="Helical" evidence="5">
    <location>
        <begin position="117"/>
        <end position="138"/>
    </location>
</feature>
<comment type="caution">
    <text evidence="7">The sequence shown here is derived from an EMBL/GenBank/DDBJ whole genome shotgun (WGS) entry which is preliminary data.</text>
</comment>
<keyword evidence="2 5" id="KW-0812">Transmembrane</keyword>
<dbReference type="GO" id="GO:0005886">
    <property type="term" value="C:plasma membrane"/>
    <property type="evidence" value="ECO:0007669"/>
    <property type="project" value="TreeGrafter"/>
</dbReference>
<dbReference type="GO" id="GO:0005262">
    <property type="term" value="F:calcium channel activity"/>
    <property type="evidence" value="ECO:0007669"/>
    <property type="project" value="TreeGrafter"/>
</dbReference>
<feature type="transmembrane region" description="Helical" evidence="5">
    <location>
        <begin position="54"/>
        <end position="76"/>
    </location>
</feature>
<dbReference type="RefSeq" id="WP_374001960.1">
    <property type="nucleotide sequence ID" value="NZ_JAAGRR010000272.1"/>
</dbReference>
<evidence type="ECO:0000259" key="6">
    <source>
        <dbReference type="Pfam" id="PF01699"/>
    </source>
</evidence>